<keyword evidence="9" id="KW-0479">Metal-binding</keyword>
<dbReference type="InterPro" id="IPR000644">
    <property type="entry name" value="CBS_dom"/>
</dbReference>
<dbReference type="InterPro" id="IPR046342">
    <property type="entry name" value="CBS_dom_sf"/>
</dbReference>
<comment type="similarity">
    <text evidence="2 9">Belongs to the SLC41A transporter family.</text>
</comment>
<dbReference type="Gene3D" id="1.10.357.20">
    <property type="entry name" value="SLC41 divalent cation transporters, integral membrane domain"/>
    <property type="match status" value="1"/>
</dbReference>
<dbReference type="NCBIfam" id="TIGR00400">
    <property type="entry name" value="mgtE"/>
    <property type="match status" value="1"/>
</dbReference>
<dbReference type="Pfam" id="PF01769">
    <property type="entry name" value="MgtE"/>
    <property type="match status" value="1"/>
</dbReference>
<dbReference type="SUPFAM" id="SSF158791">
    <property type="entry name" value="MgtE N-terminal domain-like"/>
    <property type="match status" value="1"/>
</dbReference>
<dbReference type="PROSITE" id="PS51371">
    <property type="entry name" value="CBS"/>
    <property type="match status" value="2"/>
</dbReference>
<dbReference type="PANTHER" id="PTHR43773">
    <property type="entry name" value="MAGNESIUM TRANSPORTER MGTE"/>
    <property type="match status" value="1"/>
</dbReference>
<evidence type="ECO:0000256" key="6">
    <source>
        <dbReference type="ARBA" id="ARBA00022989"/>
    </source>
</evidence>
<keyword evidence="8" id="KW-0129">CBS domain</keyword>
<proteinExistence type="inferred from homology"/>
<dbReference type="SUPFAM" id="SSF54631">
    <property type="entry name" value="CBS-domain pair"/>
    <property type="match status" value="1"/>
</dbReference>
<keyword evidence="7 9" id="KW-0472">Membrane</keyword>
<dbReference type="EMBL" id="PVNK01000001">
    <property type="protein sequence ID" value="PRQ05899.1"/>
    <property type="molecule type" value="Genomic_DNA"/>
</dbReference>
<comment type="subcellular location">
    <subcellularLocation>
        <location evidence="9">Cell membrane</location>
        <topology evidence="9">Multi-pass membrane protein</topology>
    </subcellularLocation>
    <subcellularLocation>
        <location evidence="1">Membrane</location>
        <topology evidence="1">Multi-pass membrane protein</topology>
    </subcellularLocation>
</comment>
<dbReference type="AlphaFoldDB" id="A0A2S9YLB6"/>
<keyword evidence="12" id="KW-1185">Reference proteome</keyword>
<organism evidence="11 12">
    <name type="scientific">Enhygromyxa salina</name>
    <dbReference type="NCBI Taxonomy" id="215803"/>
    <lineage>
        <taxon>Bacteria</taxon>
        <taxon>Pseudomonadati</taxon>
        <taxon>Myxococcota</taxon>
        <taxon>Polyangia</taxon>
        <taxon>Nannocystales</taxon>
        <taxon>Nannocystaceae</taxon>
        <taxon>Enhygromyxa</taxon>
    </lineage>
</organism>
<evidence type="ECO:0000256" key="1">
    <source>
        <dbReference type="ARBA" id="ARBA00004141"/>
    </source>
</evidence>
<reference evidence="11 12" key="1">
    <citation type="submission" date="2018-03" db="EMBL/GenBank/DDBJ databases">
        <title>Draft Genome Sequences of the Obligatory Marine Myxobacteria Enhygromyxa salina SWB005.</title>
        <authorList>
            <person name="Poehlein A."/>
            <person name="Moghaddam J.A."/>
            <person name="Harms H."/>
            <person name="Alanjari M."/>
            <person name="Koenig G.M."/>
            <person name="Daniel R."/>
            <person name="Schaeberle T.F."/>
        </authorList>
    </citation>
    <scope>NUCLEOTIDE SEQUENCE [LARGE SCALE GENOMIC DNA]</scope>
    <source>
        <strain evidence="11 12">SWB005</strain>
    </source>
</reference>
<dbReference type="Gene3D" id="1.25.60.10">
    <property type="entry name" value="MgtE N-terminal domain-like"/>
    <property type="match status" value="1"/>
</dbReference>
<keyword evidence="3 9" id="KW-0813">Transport</keyword>
<evidence type="ECO:0000256" key="2">
    <source>
        <dbReference type="ARBA" id="ARBA00009749"/>
    </source>
</evidence>
<evidence type="ECO:0000256" key="5">
    <source>
        <dbReference type="ARBA" id="ARBA00022842"/>
    </source>
</evidence>
<dbReference type="PANTHER" id="PTHR43773:SF1">
    <property type="entry name" value="MAGNESIUM TRANSPORTER MGTE"/>
    <property type="match status" value="1"/>
</dbReference>
<evidence type="ECO:0000256" key="7">
    <source>
        <dbReference type="ARBA" id="ARBA00023136"/>
    </source>
</evidence>
<dbReference type="Pfam" id="PF00571">
    <property type="entry name" value="CBS"/>
    <property type="match status" value="2"/>
</dbReference>
<evidence type="ECO:0000256" key="4">
    <source>
        <dbReference type="ARBA" id="ARBA00022692"/>
    </source>
</evidence>
<dbReference type="InterPro" id="IPR038076">
    <property type="entry name" value="MgtE_N_sf"/>
</dbReference>
<evidence type="ECO:0000259" key="10">
    <source>
        <dbReference type="PROSITE" id="PS51371"/>
    </source>
</evidence>
<dbReference type="GO" id="GO:0015095">
    <property type="term" value="F:magnesium ion transmembrane transporter activity"/>
    <property type="evidence" value="ECO:0007669"/>
    <property type="project" value="UniProtKB-UniRule"/>
</dbReference>
<feature type="transmembrane region" description="Helical" evidence="9">
    <location>
        <begin position="426"/>
        <end position="449"/>
    </location>
</feature>
<evidence type="ECO:0000256" key="3">
    <source>
        <dbReference type="ARBA" id="ARBA00022448"/>
    </source>
</evidence>
<keyword evidence="4 9" id="KW-0812">Transmembrane</keyword>
<keyword evidence="5 9" id="KW-0460">Magnesium</keyword>
<protein>
    <recommendedName>
        <fullName evidence="9">Magnesium transporter MgtE</fullName>
    </recommendedName>
</protein>
<dbReference type="InterPro" id="IPR006667">
    <property type="entry name" value="SLC41_membr_dom"/>
</dbReference>
<dbReference type="CDD" id="cd04606">
    <property type="entry name" value="CBS_pair_Mg_transporter"/>
    <property type="match status" value="1"/>
</dbReference>
<evidence type="ECO:0000313" key="12">
    <source>
        <dbReference type="Proteomes" id="UP000237968"/>
    </source>
</evidence>
<dbReference type="SMART" id="SM00924">
    <property type="entry name" value="MgtE_N"/>
    <property type="match status" value="1"/>
</dbReference>
<accession>A0A2S9YLB6</accession>
<sequence length="451" mass="49251">MARGKLIDLMRPLRRNDTRRVARILQRLDEVQIAAQLDNTPPDAQDRILKMLSVERRAAVFAELREETAAELVRRLAPEEVAVLLDDLEADDVADILGRVEETRLRQILTRLDPEDADEVEQLLGYDENTAGGIMSLDFIRVYDTVTVAEATRVVQEEEDPPDQAFYVYVVDDDERLVGVVSLRMLLTSRRDDPIREIMEPELVYVDREADQEEVADVAMRYDLVAVPVVDDQRRLVGVVTIDDIVDVIREEATEDILKMAGAGEELFETRSFWTSLRARMPWLLAAAIGGVLVAAALSGFEGALETVPVLALFMPVIAGMGGNVGTQSSTIVVRGLAVGYVESASLGRLVFRETGLGMALGALYGLLIALVAPFIGARVPDPLALGAVLTLGMMGSMTIAAAVGTSIPLLMNRLKIDPAVSTGPFVTTAVDILGLMFYFWLATVLLGVEA</sequence>
<feature type="transmembrane region" description="Helical" evidence="9">
    <location>
        <begin position="281"/>
        <end position="301"/>
    </location>
</feature>
<dbReference type="InterPro" id="IPR036739">
    <property type="entry name" value="SLC41_membr_dom_sf"/>
</dbReference>
<evidence type="ECO:0000256" key="8">
    <source>
        <dbReference type="PROSITE-ProRule" id="PRU00703"/>
    </source>
</evidence>
<dbReference type="GO" id="GO:0005886">
    <property type="term" value="C:plasma membrane"/>
    <property type="evidence" value="ECO:0007669"/>
    <property type="project" value="UniProtKB-SubCell"/>
</dbReference>
<dbReference type="SMART" id="SM00116">
    <property type="entry name" value="CBS"/>
    <property type="match status" value="2"/>
</dbReference>
<dbReference type="GO" id="GO:0046872">
    <property type="term" value="F:metal ion binding"/>
    <property type="evidence" value="ECO:0007669"/>
    <property type="project" value="UniProtKB-KW"/>
</dbReference>
<dbReference type="Gene3D" id="3.10.580.10">
    <property type="entry name" value="CBS-domain"/>
    <property type="match status" value="1"/>
</dbReference>
<keyword evidence="6 9" id="KW-1133">Transmembrane helix</keyword>
<feature type="transmembrane region" description="Helical" evidence="9">
    <location>
        <begin position="307"/>
        <end position="325"/>
    </location>
</feature>
<keyword evidence="9" id="KW-1003">Cell membrane</keyword>
<comment type="subunit">
    <text evidence="9">Homodimer.</text>
</comment>
<evidence type="ECO:0000256" key="9">
    <source>
        <dbReference type="RuleBase" id="RU362011"/>
    </source>
</evidence>
<name>A0A2S9YLB6_9BACT</name>
<dbReference type="Proteomes" id="UP000237968">
    <property type="component" value="Unassembled WGS sequence"/>
</dbReference>
<evidence type="ECO:0000313" key="11">
    <source>
        <dbReference type="EMBL" id="PRQ05899.1"/>
    </source>
</evidence>
<comment type="caution">
    <text evidence="11">The sequence shown here is derived from an EMBL/GenBank/DDBJ whole genome shotgun (WGS) entry which is preliminary data.</text>
</comment>
<dbReference type="InterPro" id="IPR006669">
    <property type="entry name" value="MgtE_transporter"/>
</dbReference>
<feature type="domain" description="CBS" evidence="10">
    <location>
        <begin position="135"/>
        <end position="197"/>
    </location>
</feature>
<feature type="domain" description="CBS" evidence="10">
    <location>
        <begin position="199"/>
        <end position="255"/>
    </location>
</feature>
<feature type="transmembrane region" description="Helical" evidence="9">
    <location>
        <begin position="384"/>
        <end position="406"/>
    </location>
</feature>
<dbReference type="Pfam" id="PF03448">
    <property type="entry name" value="MgtE_N"/>
    <property type="match status" value="1"/>
</dbReference>
<dbReference type="InterPro" id="IPR006668">
    <property type="entry name" value="Mg_transptr_MgtE_intracell_dom"/>
</dbReference>
<dbReference type="SUPFAM" id="SSF161093">
    <property type="entry name" value="MgtE membrane domain-like"/>
    <property type="match status" value="1"/>
</dbReference>
<feature type="transmembrane region" description="Helical" evidence="9">
    <location>
        <begin position="358"/>
        <end position="377"/>
    </location>
</feature>
<gene>
    <name evidence="11" type="ORF">ENSA5_00100</name>
</gene>
<comment type="function">
    <text evidence="9">Acts as a magnesium transporter.</text>
</comment>